<dbReference type="FunFam" id="1.10.3210.10:FF:000018">
    <property type="entry name" value="Two-component system response regulator"/>
    <property type="match status" value="1"/>
</dbReference>
<dbReference type="Gene3D" id="3.40.50.2300">
    <property type="match status" value="1"/>
</dbReference>
<dbReference type="InterPro" id="IPR001789">
    <property type="entry name" value="Sig_transdc_resp-reg_receiver"/>
</dbReference>
<feature type="domain" description="HD-GYP" evidence="5">
    <location>
        <begin position="318"/>
        <end position="515"/>
    </location>
</feature>
<organism evidence="6 7">
    <name type="scientific">Thalassolituus pacificus</name>
    <dbReference type="NCBI Taxonomy" id="2975440"/>
    <lineage>
        <taxon>Bacteria</taxon>
        <taxon>Pseudomonadati</taxon>
        <taxon>Pseudomonadota</taxon>
        <taxon>Gammaproteobacteria</taxon>
        <taxon>Oceanospirillales</taxon>
        <taxon>Oceanospirillaceae</taxon>
        <taxon>Thalassolituus</taxon>
    </lineage>
</organism>
<dbReference type="GO" id="GO:0004112">
    <property type="term" value="F:cyclic-nucleotide phosphodiesterase activity"/>
    <property type="evidence" value="ECO:0007669"/>
    <property type="project" value="UniProtKB-ARBA"/>
</dbReference>
<keyword evidence="7" id="KW-1185">Reference proteome</keyword>
<dbReference type="GO" id="GO:0000160">
    <property type="term" value="P:phosphorelay signal transduction system"/>
    <property type="evidence" value="ECO:0007669"/>
    <property type="project" value="InterPro"/>
</dbReference>
<dbReference type="InterPro" id="IPR021800">
    <property type="entry name" value="DUF3369"/>
</dbReference>
<dbReference type="InterPro" id="IPR011006">
    <property type="entry name" value="CheY-like_superfamily"/>
</dbReference>
<dbReference type="EMBL" id="JAOANI010000012">
    <property type="protein sequence ID" value="MCT7358176.1"/>
    <property type="molecule type" value="Genomic_DNA"/>
</dbReference>
<protein>
    <submittedName>
        <fullName evidence="6">DUF3369 domain-containing protein</fullName>
    </submittedName>
</protein>
<feature type="domain" description="HD" evidence="4">
    <location>
        <begin position="340"/>
        <end position="464"/>
    </location>
</feature>
<dbReference type="Pfam" id="PF13487">
    <property type="entry name" value="HD_5"/>
    <property type="match status" value="1"/>
</dbReference>
<dbReference type="GO" id="GO:0009214">
    <property type="term" value="P:cyclic nucleotide catabolic process"/>
    <property type="evidence" value="ECO:0007669"/>
    <property type="project" value="UniProtKB-ARBA"/>
</dbReference>
<evidence type="ECO:0000259" key="5">
    <source>
        <dbReference type="PROSITE" id="PS51832"/>
    </source>
</evidence>
<proteinExistence type="predicted"/>
<dbReference type="InterPro" id="IPR003607">
    <property type="entry name" value="HD/PDEase_dom"/>
</dbReference>
<dbReference type="PROSITE" id="PS50110">
    <property type="entry name" value="RESPONSE_REGULATORY"/>
    <property type="match status" value="1"/>
</dbReference>
<dbReference type="PANTHER" id="PTHR45228">
    <property type="entry name" value="CYCLIC DI-GMP PHOSPHODIESTERASE TM_0186-RELATED"/>
    <property type="match status" value="1"/>
</dbReference>
<gene>
    <name evidence="6" type="ORF">NYR02_03960</name>
</gene>
<dbReference type="Gene3D" id="1.10.3210.10">
    <property type="entry name" value="Hypothetical protein af1432"/>
    <property type="match status" value="1"/>
</dbReference>
<dbReference type="InterPro" id="IPR006674">
    <property type="entry name" value="HD_domain"/>
</dbReference>
<dbReference type="AlphaFoldDB" id="A0A9X2WD36"/>
<dbReference type="SUPFAM" id="SSF109604">
    <property type="entry name" value="HD-domain/PDEase-like"/>
    <property type="match status" value="1"/>
</dbReference>
<sequence length="515" mass="58555">MADDSFFADDDLFSEDSAVSTPEQTWRVLVADDEPDVHRITRMVLSGFQFDGRRVELLSAYSGEETRQIMAEHDDIAMVLLDVVMEEDHAGLNVARYIREELRNRYTRIVLRTGQPGQAPEHEVIRTYDINDYKDKTELTTTKLNTLMYATLRSYRDICTLNEHRRGLERVIKASAQVFSTGAISQFASAVLSQVTNLLGLEQSALYCSSTNQQDQLLGVRRFRVLAATGEMQELTDLESFESIPEHVREGFEKAMNLRESQYYENYYIGYFASERGSESLLYVTYHREPSALDKQLLEIYATNVAITYENLLMRDEIIETQRELVYMLGEAVEKRSKETGAHVKRVAQISRLLAVAYGLPEQEAELIKMAAPLHDVGKIAIPDSILNKPGKHDAAEWSTMQTHAQIGADILSKSDRRILQLAAIIASQHHERWDGAGYPRGLKGEQIHIAGRITALADVFDALGSKRCYKEPWADKDIIDLINKESGHQFDPKLVELLMQNIDAMLDIRRQFPD</sequence>
<dbReference type="RefSeq" id="WP_260975096.1">
    <property type="nucleotide sequence ID" value="NZ_JAOANI010000012.1"/>
</dbReference>
<evidence type="ECO:0000259" key="3">
    <source>
        <dbReference type="PROSITE" id="PS50110"/>
    </source>
</evidence>
<dbReference type="PANTHER" id="PTHR45228:SF9">
    <property type="entry name" value="3'3'-CGAMP-SPECIFIC PHOSPHODIESTERASE 2"/>
    <property type="match status" value="1"/>
</dbReference>
<dbReference type="Pfam" id="PF11849">
    <property type="entry name" value="DUF3369"/>
    <property type="match status" value="1"/>
</dbReference>
<dbReference type="Proteomes" id="UP001147830">
    <property type="component" value="Unassembled WGS sequence"/>
</dbReference>
<evidence type="ECO:0000256" key="1">
    <source>
        <dbReference type="ARBA" id="ARBA00022801"/>
    </source>
</evidence>
<keyword evidence="1" id="KW-0378">Hydrolase</keyword>
<dbReference type="InterPro" id="IPR052020">
    <property type="entry name" value="Cyclic_di-GMP/3'3'-cGAMP_PDE"/>
</dbReference>
<accession>A0A9X2WD36</accession>
<comment type="caution">
    <text evidence="6">The sequence shown here is derived from an EMBL/GenBank/DDBJ whole genome shotgun (WGS) entry which is preliminary data.</text>
</comment>
<dbReference type="SMART" id="SM00471">
    <property type="entry name" value="HDc"/>
    <property type="match status" value="1"/>
</dbReference>
<evidence type="ECO:0000256" key="2">
    <source>
        <dbReference type="PROSITE-ProRule" id="PRU00169"/>
    </source>
</evidence>
<dbReference type="PROSITE" id="PS51832">
    <property type="entry name" value="HD_GYP"/>
    <property type="match status" value="1"/>
</dbReference>
<dbReference type="InterPro" id="IPR037522">
    <property type="entry name" value="HD_GYP_dom"/>
</dbReference>
<evidence type="ECO:0000313" key="6">
    <source>
        <dbReference type="EMBL" id="MCT7358176.1"/>
    </source>
</evidence>
<dbReference type="PROSITE" id="PS51831">
    <property type="entry name" value="HD"/>
    <property type="match status" value="1"/>
</dbReference>
<reference evidence="6" key="1">
    <citation type="journal article" date="2022" name="Front. Microbiol.">
        <title>Genome-based taxonomic rearrangement of Oceanobacter-related bacteria including the description of Thalassolituus hydrocarbonoclasticus sp. nov. and Thalassolituus pacificus sp. nov. and emended description of the genus Thalassolituus.</title>
        <authorList>
            <person name="Dong C."/>
            <person name="Wei L."/>
            <person name="Wang J."/>
            <person name="Lai Q."/>
            <person name="Huang Z."/>
            <person name="Shao Z."/>
        </authorList>
    </citation>
    <scope>NUCLEOTIDE SEQUENCE</scope>
    <source>
        <strain evidence="6">59MF3M-4</strain>
    </source>
</reference>
<keyword evidence="2" id="KW-0597">Phosphoprotein</keyword>
<dbReference type="SUPFAM" id="SSF52172">
    <property type="entry name" value="CheY-like"/>
    <property type="match status" value="1"/>
</dbReference>
<feature type="modified residue" description="4-aspartylphosphate" evidence="2">
    <location>
        <position position="82"/>
    </location>
</feature>
<dbReference type="CDD" id="cd00077">
    <property type="entry name" value="HDc"/>
    <property type="match status" value="1"/>
</dbReference>
<evidence type="ECO:0000313" key="7">
    <source>
        <dbReference type="Proteomes" id="UP001147830"/>
    </source>
</evidence>
<reference evidence="6" key="2">
    <citation type="submission" date="2022-08" db="EMBL/GenBank/DDBJ databases">
        <authorList>
            <person name="Dong C."/>
        </authorList>
    </citation>
    <scope>NUCLEOTIDE SEQUENCE</scope>
    <source>
        <strain evidence="6">59MF3M-4</strain>
    </source>
</reference>
<name>A0A9X2WD36_9GAMM</name>
<feature type="domain" description="Response regulatory" evidence="3">
    <location>
        <begin position="27"/>
        <end position="151"/>
    </location>
</feature>
<evidence type="ECO:0000259" key="4">
    <source>
        <dbReference type="PROSITE" id="PS51831"/>
    </source>
</evidence>